<keyword evidence="21" id="KW-1185">Reference proteome</keyword>
<dbReference type="InterPro" id="IPR013785">
    <property type="entry name" value="Aldolase_TIM"/>
</dbReference>
<feature type="domain" description="DUS-like FMN-binding" evidence="19">
    <location>
        <begin position="21"/>
        <end position="269"/>
    </location>
</feature>
<feature type="binding site" evidence="18">
    <location>
        <position position="121"/>
    </location>
    <ligand>
        <name>FMN</name>
        <dbReference type="ChEBI" id="CHEBI:58210"/>
    </ligand>
</feature>
<dbReference type="GO" id="GO:0017150">
    <property type="term" value="F:tRNA dihydrouridine synthase activity"/>
    <property type="evidence" value="ECO:0007669"/>
    <property type="project" value="InterPro"/>
</dbReference>
<evidence type="ECO:0000256" key="12">
    <source>
        <dbReference type="ARBA" id="ARBA00048342"/>
    </source>
</evidence>
<keyword evidence="3 16" id="KW-0288">FMN</keyword>
<keyword evidence="7 16" id="KW-0560">Oxidoreductase</keyword>
<dbReference type="Proteomes" id="UP001214628">
    <property type="component" value="Chromosome 1"/>
</dbReference>
<comment type="catalytic activity">
    <reaction evidence="15">
        <text>5,6-dihydrouridine(17) in tRNA + NADP(+) = uridine(17) in tRNA + NADPH + H(+)</text>
        <dbReference type="Rhea" id="RHEA:53368"/>
        <dbReference type="Rhea" id="RHEA-COMP:13541"/>
        <dbReference type="Rhea" id="RHEA-COMP:13542"/>
        <dbReference type="ChEBI" id="CHEBI:15378"/>
        <dbReference type="ChEBI" id="CHEBI:57783"/>
        <dbReference type="ChEBI" id="CHEBI:58349"/>
        <dbReference type="ChEBI" id="CHEBI:65315"/>
        <dbReference type="ChEBI" id="CHEBI:74443"/>
        <dbReference type="EC" id="1.3.1.88"/>
    </reaction>
    <physiologicalReaction direction="right-to-left" evidence="15">
        <dbReference type="Rhea" id="RHEA:53370"/>
    </physiologicalReaction>
</comment>
<dbReference type="PANTHER" id="PTHR11082">
    <property type="entry name" value="TRNA-DIHYDROURIDINE SYNTHASE"/>
    <property type="match status" value="1"/>
</dbReference>
<dbReference type="InterPro" id="IPR018517">
    <property type="entry name" value="tRNA_hU_synthase_CS"/>
</dbReference>
<dbReference type="SUPFAM" id="SSF51395">
    <property type="entry name" value="FMN-linked oxidoreductases"/>
    <property type="match status" value="1"/>
</dbReference>
<dbReference type="Pfam" id="PF01207">
    <property type="entry name" value="Dus"/>
    <property type="match status" value="1"/>
</dbReference>
<comment type="function">
    <text evidence="16">Catalyzes the synthesis of dihydrouridine, a modified base found in the D-loop of most tRNAs.</text>
</comment>
<evidence type="ECO:0000256" key="16">
    <source>
        <dbReference type="PIRNR" id="PIRNR006621"/>
    </source>
</evidence>
<evidence type="ECO:0000256" key="9">
    <source>
        <dbReference type="ARBA" id="ARBA00038313"/>
    </source>
</evidence>
<evidence type="ECO:0000256" key="6">
    <source>
        <dbReference type="ARBA" id="ARBA00022857"/>
    </source>
</evidence>
<comment type="similarity">
    <text evidence="16">Belongs to the dus family.</text>
</comment>
<keyword evidence="5 16" id="KW-0819">tRNA processing</keyword>
<dbReference type="CDD" id="cd02801">
    <property type="entry name" value="DUS_like_FMN"/>
    <property type="match status" value="1"/>
</dbReference>
<evidence type="ECO:0000256" key="14">
    <source>
        <dbReference type="ARBA" id="ARBA00049447"/>
    </source>
</evidence>
<dbReference type="InterPro" id="IPR001269">
    <property type="entry name" value="DUS_fam"/>
</dbReference>
<evidence type="ECO:0000256" key="7">
    <source>
        <dbReference type="ARBA" id="ARBA00023002"/>
    </source>
</evidence>
<comment type="catalytic activity">
    <reaction evidence="12">
        <text>a 5,6-dihydrouridine in mRNA + NAD(+) = a uridine in mRNA + NADH + H(+)</text>
        <dbReference type="Rhea" id="RHEA:69851"/>
        <dbReference type="Rhea" id="RHEA-COMP:14658"/>
        <dbReference type="Rhea" id="RHEA-COMP:17789"/>
        <dbReference type="ChEBI" id="CHEBI:15378"/>
        <dbReference type="ChEBI" id="CHEBI:57540"/>
        <dbReference type="ChEBI" id="CHEBI:57945"/>
        <dbReference type="ChEBI" id="CHEBI:65315"/>
        <dbReference type="ChEBI" id="CHEBI:74443"/>
    </reaction>
    <physiologicalReaction direction="right-to-left" evidence="12">
        <dbReference type="Rhea" id="RHEA:69853"/>
    </physiologicalReaction>
</comment>
<dbReference type="PIRSF" id="PIRSF006621">
    <property type="entry name" value="Dus"/>
    <property type="match status" value="1"/>
</dbReference>
<keyword evidence="18" id="KW-0547">Nucleotide-binding</keyword>
<comment type="cofactor">
    <cofactor evidence="1 16 18">
        <name>FMN</name>
        <dbReference type="ChEBI" id="CHEBI:58210"/>
    </cofactor>
</comment>
<evidence type="ECO:0000256" key="8">
    <source>
        <dbReference type="ARBA" id="ARBA00023027"/>
    </source>
</evidence>
<evidence type="ECO:0000256" key="17">
    <source>
        <dbReference type="PIRSR" id="PIRSR006621-1"/>
    </source>
</evidence>
<dbReference type="InterPro" id="IPR035587">
    <property type="entry name" value="DUS-like_FMN-bd"/>
</dbReference>
<comment type="catalytic activity">
    <reaction evidence="14">
        <text>a 5,6-dihydrouridine in mRNA + NADP(+) = a uridine in mRNA + NADPH + H(+)</text>
        <dbReference type="Rhea" id="RHEA:69855"/>
        <dbReference type="Rhea" id="RHEA-COMP:14658"/>
        <dbReference type="Rhea" id="RHEA-COMP:17789"/>
        <dbReference type="ChEBI" id="CHEBI:15378"/>
        <dbReference type="ChEBI" id="CHEBI:57783"/>
        <dbReference type="ChEBI" id="CHEBI:58349"/>
        <dbReference type="ChEBI" id="CHEBI:65315"/>
        <dbReference type="ChEBI" id="CHEBI:74443"/>
    </reaction>
    <physiologicalReaction direction="right-to-left" evidence="14">
        <dbReference type="Rhea" id="RHEA:69857"/>
    </physiologicalReaction>
</comment>
<reference evidence="20" key="1">
    <citation type="submission" date="2023-02" db="EMBL/GenBank/DDBJ databases">
        <title>Mating type loci evolution in Malassezia.</title>
        <authorList>
            <person name="Coelho M.A."/>
        </authorList>
    </citation>
    <scope>NUCLEOTIDE SEQUENCE</scope>
    <source>
        <strain evidence="20">CBS 14136</strain>
    </source>
</reference>
<evidence type="ECO:0000256" key="4">
    <source>
        <dbReference type="ARBA" id="ARBA00022664"/>
    </source>
</evidence>
<evidence type="ECO:0000256" key="1">
    <source>
        <dbReference type="ARBA" id="ARBA00001917"/>
    </source>
</evidence>
<dbReference type="GO" id="GO:0050660">
    <property type="term" value="F:flavin adenine dinucleotide binding"/>
    <property type="evidence" value="ECO:0007669"/>
    <property type="project" value="InterPro"/>
</dbReference>
<evidence type="ECO:0000256" key="5">
    <source>
        <dbReference type="ARBA" id="ARBA00022694"/>
    </source>
</evidence>
<sequence length="313" mass="34346">MYTTSALDDLAVYEQLIQALQLGREAPENRDRVTGEVAPQIVQLASDDTDALVRAARRIAPYADGIDLNLGCPQRRAKDNHYGGYLLGKKDWPLLETIGMFPVSHAVSSLSQAVSIPISVKIRLCDHALDTPKLAVKLAASGAKIVTLHARHVAIHRRRANAAKLNFVADIRDALDQAGLHASQPGGHCYVLSNGNVRSWSDIVQNLEKTRADGVMVGEPLLDVPQLFAPSFGATFTELDAMHTYLSTCEKYPLESTMPRIQQHLQYMVGAGFPPSRETRKIHDTLRTSSSIQSMLQYVESLQCIPPPSSMLL</sequence>
<evidence type="ECO:0000313" key="20">
    <source>
        <dbReference type="EMBL" id="WFD42659.1"/>
    </source>
</evidence>
<evidence type="ECO:0000256" key="11">
    <source>
        <dbReference type="ARBA" id="ARBA00047652"/>
    </source>
</evidence>
<evidence type="ECO:0000256" key="2">
    <source>
        <dbReference type="ARBA" id="ARBA00022630"/>
    </source>
</evidence>
<feature type="binding site" evidence="18">
    <location>
        <position position="43"/>
    </location>
    <ligand>
        <name>FMN</name>
        <dbReference type="ChEBI" id="CHEBI:58210"/>
    </ligand>
</feature>
<comment type="catalytic activity">
    <reaction evidence="11">
        <text>5,6-dihydrouridine(16) in tRNA + NADP(+) = uridine(16) in tRNA + NADPH + H(+)</text>
        <dbReference type="Rhea" id="RHEA:53376"/>
        <dbReference type="Rhea" id="RHEA-COMP:13543"/>
        <dbReference type="Rhea" id="RHEA-COMP:13544"/>
        <dbReference type="ChEBI" id="CHEBI:15378"/>
        <dbReference type="ChEBI" id="CHEBI:57783"/>
        <dbReference type="ChEBI" id="CHEBI:58349"/>
        <dbReference type="ChEBI" id="CHEBI:65315"/>
        <dbReference type="ChEBI" id="CHEBI:74443"/>
        <dbReference type="EC" id="1.3.1.88"/>
    </reaction>
    <physiologicalReaction direction="right-to-left" evidence="11">
        <dbReference type="Rhea" id="RHEA:53378"/>
    </physiologicalReaction>
</comment>
<evidence type="ECO:0000256" key="15">
    <source>
        <dbReference type="ARBA" id="ARBA00049467"/>
    </source>
</evidence>
<accession>A0AAF0JDR8</accession>
<evidence type="ECO:0000256" key="18">
    <source>
        <dbReference type="PIRSR" id="PIRSR006621-2"/>
    </source>
</evidence>
<comment type="catalytic activity">
    <reaction evidence="13">
        <text>5,6-dihydrouridine(16) in tRNA + NAD(+) = uridine(16) in tRNA + NADH + H(+)</text>
        <dbReference type="Rhea" id="RHEA:53380"/>
        <dbReference type="Rhea" id="RHEA-COMP:13543"/>
        <dbReference type="Rhea" id="RHEA-COMP:13544"/>
        <dbReference type="ChEBI" id="CHEBI:15378"/>
        <dbReference type="ChEBI" id="CHEBI:57540"/>
        <dbReference type="ChEBI" id="CHEBI:57945"/>
        <dbReference type="ChEBI" id="CHEBI:65315"/>
        <dbReference type="ChEBI" id="CHEBI:74443"/>
        <dbReference type="EC" id="1.3.1.88"/>
    </reaction>
    <physiologicalReaction direction="right-to-left" evidence="13">
        <dbReference type="Rhea" id="RHEA:53382"/>
    </physiologicalReaction>
</comment>
<name>A0AAF0JDR8_9BASI</name>
<evidence type="ECO:0000259" key="19">
    <source>
        <dbReference type="Pfam" id="PF01207"/>
    </source>
</evidence>
<protein>
    <recommendedName>
        <fullName evidence="16">tRNA-dihydrouridine synthase</fullName>
        <ecNumber evidence="16">1.3.1.-</ecNumber>
    </recommendedName>
</protein>
<evidence type="ECO:0000313" key="21">
    <source>
        <dbReference type="Proteomes" id="UP001214628"/>
    </source>
</evidence>
<dbReference type="EC" id="1.3.1.-" evidence="16"/>
<comment type="catalytic activity">
    <reaction evidence="10">
        <text>5,6-dihydrouridine(17) in tRNA + NAD(+) = uridine(17) in tRNA + NADH + H(+)</text>
        <dbReference type="Rhea" id="RHEA:53372"/>
        <dbReference type="Rhea" id="RHEA-COMP:13541"/>
        <dbReference type="Rhea" id="RHEA-COMP:13542"/>
        <dbReference type="ChEBI" id="CHEBI:15378"/>
        <dbReference type="ChEBI" id="CHEBI:57540"/>
        <dbReference type="ChEBI" id="CHEBI:57945"/>
        <dbReference type="ChEBI" id="CHEBI:65315"/>
        <dbReference type="ChEBI" id="CHEBI:74443"/>
        <dbReference type="EC" id="1.3.1.88"/>
    </reaction>
    <physiologicalReaction direction="right-to-left" evidence="10">
        <dbReference type="Rhea" id="RHEA:53374"/>
    </physiologicalReaction>
</comment>
<keyword evidence="6" id="KW-0521">NADP</keyword>
<feature type="binding site" evidence="18">
    <location>
        <position position="149"/>
    </location>
    <ligand>
        <name>FMN</name>
        <dbReference type="ChEBI" id="CHEBI:58210"/>
    </ligand>
</feature>
<dbReference type="Gene3D" id="3.20.20.70">
    <property type="entry name" value="Aldolase class I"/>
    <property type="match status" value="1"/>
</dbReference>
<dbReference type="PANTHER" id="PTHR11082:SF5">
    <property type="entry name" value="TRNA-DIHYDROURIDINE(16_17) SYNTHASE [NAD(P)(+)]-LIKE"/>
    <property type="match status" value="1"/>
</dbReference>
<dbReference type="EMBL" id="CP118375">
    <property type="protein sequence ID" value="WFD42659.1"/>
    <property type="molecule type" value="Genomic_DNA"/>
</dbReference>
<evidence type="ECO:0000256" key="10">
    <source>
        <dbReference type="ARBA" id="ARBA00047287"/>
    </source>
</evidence>
<evidence type="ECO:0000256" key="13">
    <source>
        <dbReference type="ARBA" id="ARBA00048934"/>
    </source>
</evidence>
<keyword evidence="2 16" id="KW-0285">Flavoprotein</keyword>
<feature type="active site" description="Proton donor" evidence="17">
    <location>
        <position position="72"/>
    </location>
</feature>
<dbReference type="AlphaFoldDB" id="A0AAF0JDR8"/>
<organism evidence="20 21">
    <name type="scientific">Malassezia psittaci</name>
    <dbReference type="NCBI Taxonomy" id="1821823"/>
    <lineage>
        <taxon>Eukaryota</taxon>
        <taxon>Fungi</taxon>
        <taxon>Dikarya</taxon>
        <taxon>Basidiomycota</taxon>
        <taxon>Ustilaginomycotina</taxon>
        <taxon>Malasseziomycetes</taxon>
        <taxon>Malasseziales</taxon>
        <taxon>Malasseziaceae</taxon>
        <taxon>Malassezia</taxon>
    </lineage>
</organism>
<keyword evidence="4" id="KW-0507">mRNA processing</keyword>
<dbReference type="PROSITE" id="PS01136">
    <property type="entry name" value="UPF0034"/>
    <property type="match status" value="1"/>
</dbReference>
<dbReference type="GO" id="GO:0006397">
    <property type="term" value="P:mRNA processing"/>
    <property type="evidence" value="ECO:0007669"/>
    <property type="project" value="UniProtKB-KW"/>
</dbReference>
<gene>
    <name evidence="20" type="ORF">MPSI1_001307</name>
</gene>
<keyword evidence="8" id="KW-0520">NAD</keyword>
<comment type="similarity">
    <text evidence="9">Belongs to the Dus family. Dus1 subfamily.</text>
</comment>
<proteinExistence type="inferred from homology"/>
<evidence type="ECO:0000256" key="3">
    <source>
        <dbReference type="ARBA" id="ARBA00022643"/>
    </source>
</evidence>